<feature type="domain" description="Phospholipase C/D" evidence="1">
    <location>
        <begin position="6"/>
        <end position="136"/>
    </location>
</feature>
<accession>A0A3A3GG44</accession>
<dbReference type="OrthoDB" id="9810528at2"/>
<dbReference type="AlphaFoldDB" id="A0A3A3GG44"/>
<evidence type="ECO:0000313" key="3">
    <source>
        <dbReference type="Proteomes" id="UP000266177"/>
    </source>
</evidence>
<dbReference type="EMBL" id="QYZD01000020">
    <property type="protein sequence ID" value="RJG21851.1"/>
    <property type="molecule type" value="Genomic_DNA"/>
</dbReference>
<name>A0A3A3GG44_PANTH</name>
<organism evidence="2 3">
    <name type="scientific">Paenibacillus thiaminolyticus</name>
    <name type="common">Bacillus thiaminolyticus</name>
    <dbReference type="NCBI Taxonomy" id="49283"/>
    <lineage>
        <taxon>Bacteria</taxon>
        <taxon>Bacillati</taxon>
        <taxon>Bacillota</taxon>
        <taxon>Bacilli</taxon>
        <taxon>Bacillales</taxon>
        <taxon>Paenibacillaceae</taxon>
        <taxon>Paenibacillus</taxon>
    </lineage>
</organism>
<sequence length="326" mass="36988">MPNVWTHLLFGQEALAAAGLGRSIEENRSRRLFNLGCQGPDFLFYHHFFPWQPASVMNELGSAMHNEHCGPFLTGLIRAASPDLTAGEDSRLYALGFLLHHILDRNMHPYVFSRSGFRKWDHQRFEVLMDTHVLQEKRGIPSWKIPVWKEIEADPSLPAAVIHHLSELSRIYYPKLAAGVAPSSWNAAYRAMIRAQKLFHDPTGVKRRLAGKHLDPFVYRKVTPPYDVMNIARRPWLDPTGSGERFTTTVWEMWDTARTDAAAALEAVKNYWHARRTEGADSADARHADAALTAAIGNRSYETGLPLAQNRAITVEDPIWDEDDVR</sequence>
<evidence type="ECO:0000313" key="2">
    <source>
        <dbReference type="EMBL" id="RJG21851.1"/>
    </source>
</evidence>
<dbReference type="RefSeq" id="WP_119795204.1">
    <property type="nucleotide sequence ID" value="NZ_QYZD01000020.1"/>
</dbReference>
<protein>
    <recommendedName>
        <fullName evidence="1">Phospholipase C/D domain-containing protein</fullName>
    </recommendedName>
</protein>
<proteinExistence type="predicted"/>
<reference evidence="2 3" key="1">
    <citation type="submission" date="2018-09" db="EMBL/GenBank/DDBJ databases">
        <title>Paenibacillus SK2017-BO5.</title>
        <authorList>
            <person name="Piskunova J.V."/>
            <person name="Dubiley S.A."/>
            <person name="Severinov K.V."/>
        </authorList>
    </citation>
    <scope>NUCLEOTIDE SEQUENCE [LARGE SCALE GENOMIC DNA]</scope>
    <source>
        <strain evidence="2 3">BO5</strain>
    </source>
</reference>
<comment type="caution">
    <text evidence="2">The sequence shown here is derived from an EMBL/GenBank/DDBJ whole genome shotgun (WGS) entry which is preliminary data.</text>
</comment>
<gene>
    <name evidence="2" type="ORF">DQX05_19725</name>
</gene>
<dbReference type="Pfam" id="PF00882">
    <property type="entry name" value="Zn_dep_PLPC"/>
    <property type="match status" value="1"/>
</dbReference>
<dbReference type="Proteomes" id="UP000266177">
    <property type="component" value="Unassembled WGS sequence"/>
</dbReference>
<dbReference type="InterPro" id="IPR029002">
    <property type="entry name" value="PLPC/GPLD1"/>
</dbReference>
<evidence type="ECO:0000259" key="1">
    <source>
        <dbReference type="Pfam" id="PF00882"/>
    </source>
</evidence>